<sequence length="107" mass="11578">MSLIINNLEKRHQSVVAVNKLSFTVQPGEIFALLGPNGAGKSSLVKMLVGFSSANSGSIELTDSGHTYASIPAHLLGYLPEERGLYPEKTLSKGNQQKIQLITAIRW</sequence>
<keyword evidence="2" id="KW-0547">Nucleotide-binding</keyword>
<reference evidence="5" key="1">
    <citation type="journal article" date="2020" name="mSystems">
        <title>Genome- and Community-Level Interaction Insights into Carbon Utilization and Element Cycling Functions of Hydrothermarchaeota in Hydrothermal Sediment.</title>
        <authorList>
            <person name="Zhou Z."/>
            <person name="Liu Y."/>
            <person name="Xu W."/>
            <person name="Pan J."/>
            <person name="Luo Z.H."/>
            <person name="Li M."/>
        </authorList>
    </citation>
    <scope>NUCLEOTIDE SEQUENCE [LARGE SCALE GENOMIC DNA]</scope>
    <source>
        <strain evidence="5">HyVt-346</strain>
    </source>
</reference>
<dbReference type="GO" id="GO:0016887">
    <property type="term" value="F:ATP hydrolysis activity"/>
    <property type="evidence" value="ECO:0007669"/>
    <property type="project" value="InterPro"/>
</dbReference>
<keyword evidence="1" id="KW-0813">Transport</keyword>
<dbReference type="Proteomes" id="UP000886188">
    <property type="component" value="Unassembled WGS sequence"/>
</dbReference>
<comment type="caution">
    <text evidence="5">The sequence shown here is derived from an EMBL/GenBank/DDBJ whole genome shotgun (WGS) entry which is preliminary data.</text>
</comment>
<dbReference type="SUPFAM" id="SSF52540">
    <property type="entry name" value="P-loop containing nucleoside triphosphate hydrolases"/>
    <property type="match status" value="1"/>
</dbReference>
<evidence type="ECO:0000256" key="1">
    <source>
        <dbReference type="ARBA" id="ARBA00022448"/>
    </source>
</evidence>
<dbReference type="PANTHER" id="PTHR42939:SF1">
    <property type="entry name" value="ABC TRANSPORTER ATP-BINDING PROTEIN ALBC-RELATED"/>
    <property type="match status" value="1"/>
</dbReference>
<evidence type="ECO:0000259" key="4">
    <source>
        <dbReference type="Pfam" id="PF00005"/>
    </source>
</evidence>
<dbReference type="InterPro" id="IPR027417">
    <property type="entry name" value="P-loop_NTPase"/>
</dbReference>
<dbReference type="Gene3D" id="3.40.50.300">
    <property type="entry name" value="P-loop containing nucleotide triphosphate hydrolases"/>
    <property type="match status" value="1"/>
</dbReference>
<dbReference type="EMBL" id="DRGM01000210">
    <property type="protein sequence ID" value="HEA18965.1"/>
    <property type="molecule type" value="Genomic_DNA"/>
</dbReference>
<dbReference type="RefSeq" id="WP_304185452.1">
    <property type="nucleotide sequence ID" value="NZ_DRGM01000210.1"/>
</dbReference>
<name>A0A7V1GGJ1_9GAMM</name>
<dbReference type="AlphaFoldDB" id="A0A7V1GGJ1"/>
<feature type="domain" description="ABC transporter" evidence="4">
    <location>
        <begin position="19"/>
        <end position="94"/>
    </location>
</feature>
<keyword evidence="3 5" id="KW-0067">ATP-binding</keyword>
<gene>
    <name evidence="5" type="ORF">ENH88_21450</name>
</gene>
<dbReference type="Pfam" id="PF00005">
    <property type="entry name" value="ABC_tran"/>
    <property type="match status" value="1"/>
</dbReference>
<proteinExistence type="predicted"/>
<evidence type="ECO:0000256" key="3">
    <source>
        <dbReference type="ARBA" id="ARBA00022840"/>
    </source>
</evidence>
<accession>A0A7V1GGJ1</accession>
<evidence type="ECO:0000313" key="5">
    <source>
        <dbReference type="EMBL" id="HEA18965.1"/>
    </source>
</evidence>
<dbReference type="PANTHER" id="PTHR42939">
    <property type="entry name" value="ABC TRANSPORTER ATP-BINDING PROTEIN ALBC-RELATED"/>
    <property type="match status" value="1"/>
</dbReference>
<dbReference type="InterPro" id="IPR003439">
    <property type="entry name" value="ABC_transporter-like_ATP-bd"/>
</dbReference>
<organism evidence="5">
    <name type="scientific">Pseudoalteromonas prydzensis</name>
    <dbReference type="NCBI Taxonomy" id="182141"/>
    <lineage>
        <taxon>Bacteria</taxon>
        <taxon>Pseudomonadati</taxon>
        <taxon>Pseudomonadota</taxon>
        <taxon>Gammaproteobacteria</taxon>
        <taxon>Alteromonadales</taxon>
        <taxon>Pseudoalteromonadaceae</taxon>
        <taxon>Pseudoalteromonas</taxon>
    </lineage>
</organism>
<dbReference type="InterPro" id="IPR051782">
    <property type="entry name" value="ABC_Transporter_VariousFunc"/>
</dbReference>
<protein>
    <submittedName>
        <fullName evidence="5">ATP-binding cassette domain-containing protein</fullName>
    </submittedName>
</protein>
<dbReference type="GO" id="GO:0005524">
    <property type="term" value="F:ATP binding"/>
    <property type="evidence" value="ECO:0007669"/>
    <property type="project" value="UniProtKB-KW"/>
</dbReference>
<evidence type="ECO:0000256" key="2">
    <source>
        <dbReference type="ARBA" id="ARBA00022741"/>
    </source>
</evidence>